<dbReference type="GO" id="GO:0005634">
    <property type="term" value="C:nucleus"/>
    <property type="evidence" value="ECO:0007669"/>
    <property type="project" value="UniProtKB-SubCell"/>
</dbReference>
<comment type="subcellular location">
    <subcellularLocation>
        <location evidence="1">Nucleus</location>
    </subcellularLocation>
</comment>
<dbReference type="InterPro" id="IPR032135">
    <property type="entry name" value="DUF4817"/>
</dbReference>
<organism evidence="3 4">
    <name type="scientific">Parnassius mnemosyne</name>
    <name type="common">clouded apollo</name>
    <dbReference type="NCBI Taxonomy" id="213953"/>
    <lineage>
        <taxon>Eukaryota</taxon>
        <taxon>Metazoa</taxon>
        <taxon>Ecdysozoa</taxon>
        <taxon>Arthropoda</taxon>
        <taxon>Hexapoda</taxon>
        <taxon>Insecta</taxon>
        <taxon>Pterygota</taxon>
        <taxon>Neoptera</taxon>
        <taxon>Endopterygota</taxon>
        <taxon>Lepidoptera</taxon>
        <taxon>Glossata</taxon>
        <taxon>Ditrysia</taxon>
        <taxon>Papilionoidea</taxon>
        <taxon>Papilionidae</taxon>
        <taxon>Parnassiinae</taxon>
        <taxon>Parnassini</taxon>
        <taxon>Parnassius</taxon>
        <taxon>Driopa</taxon>
    </lineage>
</organism>
<dbReference type="Gene3D" id="3.30.420.10">
    <property type="entry name" value="Ribonuclease H-like superfamily/Ribonuclease H"/>
    <property type="match status" value="1"/>
</dbReference>
<dbReference type="PANTHER" id="PTHR47326:SF1">
    <property type="entry name" value="HTH PSQ-TYPE DOMAIN-CONTAINING PROTEIN"/>
    <property type="match status" value="1"/>
</dbReference>
<dbReference type="InterPro" id="IPR036397">
    <property type="entry name" value="RNaseH_sf"/>
</dbReference>
<dbReference type="AlphaFoldDB" id="A0AAV1MCK6"/>
<dbReference type="PANTHER" id="PTHR47326">
    <property type="entry name" value="TRANSPOSABLE ELEMENT TC3 TRANSPOSASE-LIKE PROTEIN"/>
    <property type="match status" value="1"/>
</dbReference>
<accession>A0AAV1MCK6</accession>
<dbReference type="GO" id="GO:0003676">
    <property type="term" value="F:nucleic acid binding"/>
    <property type="evidence" value="ECO:0007669"/>
    <property type="project" value="InterPro"/>
</dbReference>
<evidence type="ECO:0000313" key="4">
    <source>
        <dbReference type="Proteomes" id="UP001314205"/>
    </source>
</evidence>
<evidence type="ECO:0000256" key="1">
    <source>
        <dbReference type="ARBA" id="ARBA00004123"/>
    </source>
</evidence>
<sequence length="365" mass="42309">MDPWSVEHRAFVVEEYFSSGFSLSEARRRFNNHYGIRRVRDGPSINLIQSWVARFRATGSTINRPRPGPTPTVATDENVELVMASVIENPRLSLRARSSILGISKSTLQVIMRKKLKLHPYKIQIVQDLLESDFELRKTYAETMLLRFKTATRMGNIFFSDEAHFHIGGYVNKQNFRYWDISNPRKLHEEPLHKPKVTVWCAISASAIIGPYFFENERGQTVTVNSERYAEMISDFFRLELQNSPYCNRNTWFQQDGATAHTANVAMSAVRELFPEKIISRNGTIPWPPRSPDLSPCDFFLWGYLKSIVYKTNPTTVTQLKENIRAEISKIPQSLCKRVFENMHSRLEECVRVDGRHLENVVFKK</sequence>
<comment type="caution">
    <text evidence="3">The sequence shown here is derived from an EMBL/GenBank/DDBJ whole genome shotgun (WGS) entry which is preliminary data.</text>
</comment>
<dbReference type="Proteomes" id="UP001314205">
    <property type="component" value="Unassembled WGS sequence"/>
</dbReference>
<reference evidence="3 4" key="1">
    <citation type="submission" date="2023-11" db="EMBL/GenBank/DDBJ databases">
        <authorList>
            <person name="Hedman E."/>
            <person name="Englund M."/>
            <person name="Stromberg M."/>
            <person name="Nyberg Akerstrom W."/>
            <person name="Nylinder S."/>
            <person name="Jareborg N."/>
            <person name="Kallberg Y."/>
            <person name="Kronander E."/>
        </authorList>
    </citation>
    <scope>NUCLEOTIDE SEQUENCE [LARGE SCALE GENOMIC DNA]</scope>
</reference>
<dbReference type="EMBL" id="CAVLGL010000159">
    <property type="protein sequence ID" value="CAK1603961.1"/>
    <property type="molecule type" value="Genomic_DNA"/>
</dbReference>
<feature type="domain" description="DUF4817" evidence="2">
    <location>
        <begin position="5"/>
        <end position="61"/>
    </location>
</feature>
<name>A0AAV1MCK6_9NEOP</name>
<protein>
    <recommendedName>
        <fullName evidence="2">DUF4817 domain-containing protein</fullName>
    </recommendedName>
</protein>
<dbReference type="InterPro" id="IPR009057">
    <property type="entry name" value="Homeodomain-like_sf"/>
</dbReference>
<gene>
    <name evidence="3" type="ORF">PARMNEM_LOCUS22253</name>
</gene>
<dbReference type="SUPFAM" id="SSF46689">
    <property type="entry name" value="Homeodomain-like"/>
    <property type="match status" value="1"/>
</dbReference>
<proteinExistence type="predicted"/>
<evidence type="ECO:0000259" key="2">
    <source>
        <dbReference type="Pfam" id="PF16087"/>
    </source>
</evidence>
<evidence type="ECO:0000313" key="3">
    <source>
        <dbReference type="EMBL" id="CAK1603961.1"/>
    </source>
</evidence>
<dbReference type="Pfam" id="PF16087">
    <property type="entry name" value="DUF4817"/>
    <property type="match status" value="1"/>
</dbReference>
<keyword evidence="4" id="KW-1185">Reference proteome</keyword>